<organism evidence="1 2">
    <name type="scientific">Candidatus Fimicola merdigallinarum</name>
    <dbReference type="NCBI Taxonomy" id="2840819"/>
    <lineage>
        <taxon>Bacteria</taxon>
        <taxon>Bacillati</taxon>
        <taxon>Bacillota</taxon>
        <taxon>Clostridia</taxon>
        <taxon>Lachnospirales</taxon>
        <taxon>Lachnospiraceae</taxon>
        <taxon>Lachnospiraceae incertae sedis</taxon>
        <taxon>Candidatus Fimicola</taxon>
    </lineage>
</organism>
<dbReference type="Pfam" id="PF10844">
    <property type="entry name" value="DUF2577"/>
    <property type="match status" value="1"/>
</dbReference>
<dbReference type="InterPro" id="IPR022555">
    <property type="entry name" value="DUF2577"/>
</dbReference>
<reference evidence="1" key="1">
    <citation type="submission" date="2020-10" db="EMBL/GenBank/DDBJ databases">
        <authorList>
            <person name="Gilroy R."/>
        </authorList>
    </citation>
    <scope>NUCLEOTIDE SEQUENCE</scope>
    <source>
        <strain evidence="1">F6-4510</strain>
    </source>
</reference>
<gene>
    <name evidence="1" type="ORF">IAC55_01150</name>
</gene>
<accession>A0A9D9H405</accession>
<proteinExistence type="predicted"/>
<protein>
    <submittedName>
        <fullName evidence="1">DUF2577 domain-containing protein</fullName>
    </submittedName>
</protein>
<sequence>MAIIDIIRNIASDTAKNTVSNVVVFGNVVSSSPLIIEIDSGIRLTEDFIYITNNVCEHNVEVYVNTHGTCSGKTTNNKLKVGDSVVLLKCFGGQRFVVIGKCI</sequence>
<evidence type="ECO:0000313" key="1">
    <source>
        <dbReference type="EMBL" id="MBO8433913.1"/>
    </source>
</evidence>
<evidence type="ECO:0000313" key="2">
    <source>
        <dbReference type="Proteomes" id="UP000823611"/>
    </source>
</evidence>
<dbReference type="AlphaFoldDB" id="A0A9D9H405"/>
<reference evidence="1" key="2">
    <citation type="journal article" date="2021" name="PeerJ">
        <title>Extensive microbial diversity within the chicken gut microbiome revealed by metagenomics and culture.</title>
        <authorList>
            <person name="Gilroy R."/>
            <person name="Ravi A."/>
            <person name="Getino M."/>
            <person name="Pursley I."/>
            <person name="Horton D.L."/>
            <person name="Alikhan N.F."/>
            <person name="Baker D."/>
            <person name="Gharbi K."/>
            <person name="Hall N."/>
            <person name="Watson M."/>
            <person name="Adriaenssens E.M."/>
            <person name="Foster-Nyarko E."/>
            <person name="Jarju S."/>
            <person name="Secka A."/>
            <person name="Antonio M."/>
            <person name="Oren A."/>
            <person name="Chaudhuri R.R."/>
            <person name="La Ragione R."/>
            <person name="Hildebrand F."/>
            <person name="Pallen M.J."/>
        </authorList>
    </citation>
    <scope>NUCLEOTIDE SEQUENCE</scope>
    <source>
        <strain evidence="1">F6-4510</strain>
    </source>
</reference>
<dbReference type="Proteomes" id="UP000823611">
    <property type="component" value="Unassembled WGS sequence"/>
</dbReference>
<name>A0A9D9H405_9FIRM</name>
<comment type="caution">
    <text evidence="1">The sequence shown here is derived from an EMBL/GenBank/DDBJ whole genome shotgun (WGS) entry which is preliminary data.</text>
</comment>
<dbReference type="EMBL" id="JADIMX010000025">
    <property type="protein sequence ID" value="MBO8433913.1"/>
    <property type="molecule type" value="Genomic_DNA"/>
</dbReference>